<name>A0A7S2EQB5_9STRA</name>
<dbReference type="AlphaFoldDB" id="A0A7S2EQB5"/>
<evidence type="ECO:0008006" key="2">
    <source>
        <dbReference type="Google" id="ProtNLM"/>
    </source>
</evidence>
<evidence type="ECO:0000313" key="1">
    <source>
        <dbReference type="EMBL" id="CAD9349917.1"/>
    </source>
</evidence>
<gene>
    <name evidence="1" type="ORF">DBRI1063_LOCUS21192</name>
</gene>
<reference evidence="1" key="1">
    <citation type="submission" date="2021-01" db="EMBL/GenBank/DDBJ databases">
        <authorList>
            <person name="Corre E."/>
            <person name="Pelletier E."/>
            <person name="Niang G."/>
            <person name="Scheremetjew M."/>
            <person name="Finn R."/>
            <person name="Kale V."/>
            <person name="Holt S."/>
            <person name="Cochrane G."/>
            <person name="Meng A."/>
            <person name="Brown T."/>
            <person name="Cohen L."/>
        </authorList>
    </citation>
    <scope>NUCLEOTIDE SEQUENCE</scope>
    <source>
        <strain evidence="1">Pop2</strain>
    </source>
</reference>
<dbReference type="EMBL" id="HBGN01032793">
    <property type="protein sequence ID" value="CAD9349917.1"/>
    <property type="molecule type" value="Transcribed_RNA"/>
</dbReference>
<proteinExistence type="predicted"/>
<sequence length="118" mass="13863">MERKNPCIMFFMEFSILCNKCTHMAVLIHAVIFSQDEILALSEGRQFEFNEVEKMEREILDQINWQLYPPTPASFTCFLLNFCQSAQVDFMQELIETTRYISELVSCGALHNQTCEHR</sequence>
<organism evidence="1">
    <name type="scientific">Ditylum brightwellii</name>
    <dbReference type="NCBI Taxonomy" id="49249"/>
    <lineage>
        <taxon>Eukaryota</taxon>
        <taxon>Sar</taxon>
        <taxon>Stramenopiles</taxon>
        <taxon>Ochrophyta</taxon>
        <taxon>Bacillariophyta</taxon>
        <taxon>Mediophyceae</taxon>
        <taxon>Lithodesmiophycidae</taxon>
        <taxon>Lithodesmiales</taxon>
        <taxon>Lithodesmiaceae</taxon>
        <taxon>Ditylum</taxon>
    </lineage>
</organism>
<protein>
    <recommendedName>
        <fullName evidence="2">Cyclin N-terminal domain-containing protein</fullName>
    </recommendedName>
</protein>
<accession>A0A7S2EQB5</accession>
<dbReference type="Gene3D" id="1.10.472.10">
    <property type="entry name" value="Cyclin-like"/>
    <property type="match status" value="2"/>
</dbReference>